<evidence type="ECO:0000313" key="2">
    <source>
        <dbReference type="Proteomes" id="UP001430953"/>
    </source>
</evidence>
<sequence length="105" mass="11755">MEPCPPRVSANQAPLRSFFRSFSCSFVRSTISWICLGNLERIEFLKGDSARSSKVSLLGGEIDQASKNDQNPEYFQLPSRRFSFPGFLVFRADRNSISGCALLIS</sequence>
<dbReference type="AlphaFoldDB" id="A0AAW2FNA3"/>
<accession>A0AAW2FNA3</accession>
<comment type="caution">
    <text evidence="1">The sequence shown here is derived from an EMBL/GenBank/DDBJ whole genome shotgun (WGS) entry which is preliminary data.</text>
</comment>
<gene>
    <name evidence="1" type="ORF">PUN28_010756</name>
</gene>
<evidence type="ECO:0000313" key="1">
    <source>
        <dbReference type="EMBL" id="KAL0115440.1"/>
    </source>
</evidence>
<dbReference type="Proteomes" id="UP001430953">
    <property type="component" value="Unassembled WGS sequence"/>
</dbReference>
<keyword evidence="2" id="KW-1185">Reference proteome</keyword>
<proteinExistence type="predicted"/>
<name>A0AAW2FNA3_9HYME</name>
<organism evidence="1 2">
    <name type="scientific">Cardiocondyla obscurior</name>
    <dbReference type="NCBI Taxonomy" id="286306"/>
    <lineage>
        <taxon>Eukaryota</taxon>
        <taxon>Metazoa</taxon>
        <taxon>Ecdysozoa</taxon>
        <taxon>Arthropoda</taxon>
        <taxon>Hexapoda</taxon>
        <taxon>Insecta</taxon>
        <taxon>Pterygota</taxon>
        <taxon>Neoptera</taxon>
        <taxon>Endopterygota</taxon>
        <taxon>Hymenoptera</taxon>
        <taxon>Apocrita</taxon>
        <taxon>Aculeata</taxon>
        <taxon>Formicoidea</taxon>
        <taxon>Formicidae</taxon>
        <taxon>Myrmicinae</taxon>
        <taxon>Cardiocondyla</taxon>
    </lineage>
</organism>
<protein>
    <submittedName>
        <fullName evidence="1">Uncharacterized protein</fullName>
    </submittedName>
</protein>
<dbReference type="EMBL" id="JADYXP020000010">
    <property type="protein sequence ID" value="KAL0115440.1"/>
    <property type="molecule type" value="Genomic_DNA"/>
</dbReference>
<reference evidence="1 2" key="1">
    <citation type="submission" date="2023-03" db="EMBL/GenBank/DDBJ databases">
        <title>High recombination rates correlate with genetic variation in Cardiocondyla obscurior ants.</title>
        <authorList>
            <person name="Errbii M."/>
        </authorList>
    </citation>
    <scope>NUCLEOTIDE SEQUENCE [LARGE SCALE GENOMIC DNA]</scope>
    <source>
        <strain evidence="1">Alpha-2009</strain>
        <tissue evidence="1">Whole body</tissue>
    </source>
</reference>